<gene>
    <name evidence="4" type="ORF">THRCLA_09437</name>
</gene>
<organism evidence="4 5">
    <name type="scientific">Thraustotheca clavata</name>
    <dbReference type="NCBI Taxonomy" id="74557"/>
    <lineage>
        <taxon>Eukaryota</taxon>
        <taxon>Sar</taxon>
        <taxon>Stramenopiles</taxon>
        <taxon>Oomycota</taxon>
        <taxon>Saprolegniomycetes</taxon>
        <taxon>Saprolegniales</taxon>
        <taxon>Achlyaceae</taxon>
        <taxon>Thraustotheca</taxon>
    </lineage>
</organism>
<feature type="repeat" description="WD" evidence="3">
    <location>
        <begin position="198"/>
        <end position="214"/>
    </location>
</feature>
<proteinExistence type="predicted"/>
<comment type="caution">
    <text evidence="4">The sequence shown here is derived from an EMBL/GenBank/DDBJ whole genome shotgun (WGS) entry which is preliminary data.</text>
</comment>
<dbReference type="InterPro" id="IPR036322">
    <property type="entry name" value="WD40_repeat_dom_sf"/>
</dbReference>
<dbReference type="SUPFAM" id="SSF50978">
    <property type="entry name" value="WD40 repeat-like"/>
    <property type="match status" value="2"/>
</dbReference>
<evidence type="ECO:0000313" key="5">
    <source>
        <dbReference type="Proteomes" id="UP000243217"/>
    </source>
</evidence>
<dbReference type="InterPro" id="IPR015943">
    <property type="entry name" value="WD40/YVTN_repeat-like_dom_sf"/>
</dbReference>
<dbReference type="PANTHER" id="PTHR22847">
    <property type="entry name" value="WD40 REPEAT PROTEIN"/>
    <property type="match status" value="1"/>
</dbReference>
<protein>
    <submittedName>
        <fullName evidence="4">Uncharacterized protein</fullName>
    </submittedName>
</protein>
<accession>A0A1V9YW81</accession>
<evidence type="ECO:0000256" key="3">
    <source>
        <dbReference type="PROSITE-ProRule" id="PRU00221"/>
    </source>
</evidence>
<evidence type="ECO:0000313" key="4">
    <source>
        <dbReference type="EMBL" id="OQR90094.1"/>
    </source>
</evidence>
<keyword evidence="1 3" id="KW-0853">WD repeat</keyword>
<keyword evidence="2" id="KW-0677">Repeat</keyword>
<reference evidence="4 5" key="1">
    <citation type="journal article" date="2014" name="Genome Biol. Evol.">
        <title>The secreted proteins of Achlya hypogyna and Thraustotheca clavata identify the ancestral oomycete secretome and reveal gene acquisitions by horizontal gene transfer.</title>
        <authorList>
            <person name="Misner I."/>
            <person name="Blouin N."/>
            <person name="Leonard G."/>
            <person name="Richards T.A."/>
            <person name="Lane C.E."/>
        </authorList>
    </citation>
    <scope>NUCLEOTIDE SEQUENCE [LARGE SCALE GENOMIC DNA]</scope>
    <source>
        <strain evidence="4 5">ATCC 34112</strain>
    </source>
</reference>
<dbReference type="AlphaFoldDB" id="A0A1V9YW81"/>
<dbReference type="PANTHER" id="PTHR22847:SF637">
    <property type="entry name" value="WD REPEAT DOMAIN 5B"/>
    <property type="match status" value="1"/>
</dbReference>
<dbReference type="STRING" id="74557.A0A1V9YW81"/>
<evidence type="ECO:0000256" key="1">
    <source>
        <dbReference type="ARBA" id="ARBA00022574"/>
    </source>
</evidence>
<keyword evidence="5" id="KW-1185">Reference proteome</keyword>
<dbReference type="SMART" id="SM00320">
    <property type="entry name" value="WD40"/>
    <property type="match status" value="4"/>
</dbReference>
<dbReference type="EMBL" id="JNBS01002595">
    <property type="protein sequence ID" value="OQR90094.1"/>
    <property type="molecule type" value="Genomic_DNA"/>
</dbReference>
<evidence type="ECO:0000256" key="2">
    <source>
        <dbReference type="ARBA" id="ARBA00022737"/>
    </source>
</evidence>
<sequence>MEVLYADTHVFATLLRFLTPCVNKTWSKAIARPQLWEYLTGSPRGPFLASCFRRASSYAYREIDVPAPGSPPTIRGCLLSDRSTIKDYINELRAIYYEQQNVQKPPKYLHVPDALYYEVANLKADRSFSRDEWHRKAFTTVKLIQSTDSFGHGATHMLSGAIIHEMAFFYLWDLKKSIIVATIYQTFATCFDICQKALVIGSTDGTVKFWDLTTWIMKSKADLPVHGLAPTSSLSLRSHLTIAPFLPTRSSQRQRILKVKVEASDGCFIHVAGVTERGDVAVWNATKGELSTTISSDKSTLHRALRESAPQVSSLMLFRNTLVVGTTVGLVRVFDTRDARLCHRISGHPDIVKKTLTRGRVLWSAGRDGSVRWWGGKSPKVLQKSALCSGSVSSFEMDDSVVVAAYDHKGMQAWDVRTQQPLATFGATTGIAKLYLDKRKLVSISMPTGVAQIWRWHDMYPVFTFPTSHAFVDLCADDSHLVLGTQDGCALVYKMEGTPYKKPTGNPYDY</sequence>
<dbReference type="Proteomes" id="UP000243217">
    <property type="component" value="Unassembled WGS sequence"/>
</dbReference>
<dbReference type="OrthoDB" id="59941at2759"/>
<name>A0A1V9YW81_9STRA</name>
<dbReference type="GO" id="GO:1990234">
    <property type="term" value="C:transferase complex"/>
    <property type="evidence" value="ECO:0007669"/>
    <property type="project" value="UniProtKB-ARBA"/>
</dbReference>
<dbReference type="InterPro" id="IPR001680">
    <property type="entry name" value="WD40_rpt"/>
</dbReference>
<dbReference type="PROSITE" id="PS50082">
    <property type="entry name" value="WD_REPEATS_2"/>
    <property type="match status" value="1"/>
</dbReference>
<dbReference type="Gene3D" id="2.130.10.10">
    <property type="entry name" value="YVTN repeat-like/Quinoprotein amine dehydrogenase"/>
    <property type="match status" value="1"/>
</dbReference>